<proteinExistence type="predicted"/>
<dbReference type="Gene3D" id="3.40.50.720">
    <property type="entry name" value="NAD(P)-binding Rossmann-like Domain"/>
    <property type="match status" value="1"/>
</dbReference>
<reference evidence="1 2" key="1">
    <citation type="submission" date="2018-07" db="EMBL/GenBank/DDBJ databases">
        <title>The genomes of Aspergillus section Nigri reveals drivers in fungal speciation.</title>
        <authorList>
            <consortium name="DOE Joint Genome Institute"/>
            <person name="Vesth T.C."/>
            <person name="Nybo J."/>
            <person name="Theobald S."/>
            <person name="Brandl J."/>
            <person name="Frisvad J.C."/>
            <person name="Nielsen K.F."/>
            <person name="Lyhne E.K."/>
            <person name="Kogle M.E."/>
            <person name="Kuo A."/>
            <person name="Riley R."/>
            <person name="Clum A."/>
            <person name="Nolan M."/>
            <person name="Lipzen A."/>
            <person name="Salamov A."/>
            <person name="Henrissat B."/>
            <person name="Wiebenga A."/>
            <person name="De vries R.P."/>
            <person name="Grigoriev I.V."/>
            <person name="Mortensen U.H."/>
            <person name="Andersen M.R."/>
            <person name="Baker S.E."/>
        </authorList>
    </citation>
    <scope>NUCLEOTIDE SEQUENCE [LARGE SCALE GENOMIC DNA]</scope>
    <source>
        <strain evidence="1 2">CBS 139.54b</strain>
    </source>
</reference>
<dbReference type="AlphaFoldDB" id="A0A3F3PRH7"/>
<protein>
    <submittedName>
        <fullName evidence="1">Uncharacterized protein</fullName>
    </submittedName>
</protein>
<evidence type="ECO:0000313" key="2">
    <source>
        <dbReference type="Proteomes" id="UP000253729"/>
    </source>
</evidence>
<accession>A0A3F3PRH7</accession>
<dbReference type="RefSeq" id="XP_026622581.1">
    <property type="nucleotide sequence ID" value="XM_026772227.1"/>
</dbReference>
<organism evidence="1 2">
    <name type="scientific">Aspergillus welwitschiae</name>
    <dbReference type="NCBI Taxonomy" id="1341132"/>
    <lineage>
        <taxon>Eukaryota</taxon>
        <taxon>Fungi</taxon>
        <taxon>Dikarya</taxon>
        <taxon>Ascomycota</taxon>
        <taxon>Pezizomycotina</taxon>
        <taxon>Eurotiomycetes</taxon>
        <taxon>Eurotiomycetidae</taxon>
        <taxon>Eurotiales</taxon>
        <taxon>Aspergillaceae</taxon>
        <taxon>Aspergillus</taxon>
        <taxon>Aspergillus subgen. Circumdati</taxon>
    </lineage>
</organism>
<evidence type="ECO:0000313" key="1">
    <source>
        <dbReference type="EMBL" id="RDH29559.1"/>
    </source>
</evidence>
<name>A0A3F3PRH7_9EURO</name>
<dbReference type="SUPFAM" id="SSF51735">
    <property type="entry name" value="NAD(P)-binding Rossmann-fold domains"/>
    <property type="match status" value="1"/>
</dbReference>
<dbReference type="GeneID" id="38140583"/>
<dbReference type="EMBL" id="KZ852067">
    <property type="protein sequence ID" value="RDH29559.1"/>
    <property type="molecule type" value="Genomic_DNA"/>
</dbReference>
<dbReference type="InterPro" id="IPR036291">
    <property type="entry name" value="NAD(P)-bd_dom_sf"/>
</dbReference>
<gene>
    <name evidence="1" type="ORF">BDQ94DRAFT_173827</name>
</gene>
<keyword evidence="2" id="KW-1185">Reference proteome</keyword>
<dbReference type="Proteomes" id="UP000253729">
    <property type="component" value="Unassembled WGS sequence"/>
</dbReference>
<sequence>MVAVVTGGSSDNALATNGASRVYILGHRKESFDDTADIRPGIIFPIVADVGSKNSLAAAAADQI</sequence>